<protein>
    <recommendedName>
        <fullName evidence="7">TRAP transporter large permease protein</fullName>
    </recommendedName>
</protein>
<dbReference type="GO" id="GO:0022857">
    <property type="term" value="F:transmembrane transporter activity"/>
    <property type="evidence" value="ECO:0007669"/>
    <property type="project" value="UniProtKB-UniRule"/>
</dbReference>
<dbReference type="STRING" id="538381.GCA_001696535_02395"/>
<dbReference type="PIRSF" id="PIRSF006066">
    <property type="entry name" value="HI0050"/>
    <property type="match status" value="1"/>
</dbReference>
<name>A0A285TD78_9HYPH</name>
<dbReference type="Pfam" id="PF06808">
    <property type="entry name" value="DctM"/>
    <property type="match status" value="1"/>
</dbReference>
<feature type="transmembrane region" description="Helical" evidence="7">
    <location>
        <begin position="141"/>
        <end position="164"/>
    </location>
</feature>
<dbReference type="OrthoDB" id="9790209at2"/>
<comment type="similarity">
    <text evidence="7">Belongs to the TRAP transporter large permease family.</text>
</comment>
<feature type="transmembrane region" description="Helical" evidence="7">
    <location>
        <begin position="230"/>
        <end position="263"/>
    </location>
</feature>
<dbReference type="EMBL" id="OBML01000009">
    <property type="protein sequence ID" value="SOC17873.1"/>
    <property type="molecule type" value="Genomic_DNA"/>
</dbReference>
<dbReference type="Proteomes" id="UP000219331">
    <property type="component" value="Unassembled WGS sequence"/>
</dbReference>
<evidence type="ECO:0000313" key="10">
    <source>
        <dbReference type="Proteomes" id="UP000219331"/>
    </source>
</evidence>
<evidence type="ECO:0000259" key="8">
    <source>
        <dbReference type="Pfam" id="PF06808"/>
    </source>
</evidence>
<dbReference type="GO" id="GO:0005886">
    <property type="term" value="C:plasma membrane"/>
    <property type="evidence" value="ECO:0007669"/>
    <property type="project" value="UniProtKB-SubCell"/>
</dbReference>
<accession>A0A285TD78</accession>
<keyword evidence="4 7" id="KW-0812">Transmembrane</keyword>
<feature type="transmembrane region" description="Helical" evidence="7">
    <location>
        <begin position="275"/>
        <end position="296"/>
    </location>
</feature>
<comment type="subcellular location">
    <subcellularLocation>
        <location evidence="1 7">Cell inner membrane</location>
        <topology evidence="1 7">Multi-pass membrane protein</topology>
    </subcellularLocation>
</comment>
<comment type="subunit">
    <text evidence="7">The complex comprises the extracytoplasmic solute receptor protein and the two transmembrane proteins.</text>
</comment>
<dbReference type="PANTHER" id="PTHR33362">
    <property type="entry name" value="SIALIC ACID TRAP TRANSPORTER PERMEASE PROTEIN SIAT-RELATED"/>
    <property type="match status" value="1"/>
</dbReference>
<feature type="transmembrane region" description="Helical" evidence="7">
    <location>
        <begin position="104"/>
        <end position="129"/>
    </location>
</feature>
<sequence>MDRLEIGFVGIVLTLVLIGLRVPIGVAMGAVAIGGIFAMLGAMPAIGIVKAVPYELVGDWNLSAVPMFLLMGYIASGAGLTKGLFAAARVFLNRVPGGLASATVASSALFASASGSSVATAAAFSRIAIPEMLKAGYAPSLAAGSVAAAGTLGSLIPPSVLLIVFGLMMDVSISELFIAGLIPGLLSAVMFVGMISLRTMLNPQLAPKSDEVYSWAEKLELIKDVWPLPVLIAGVLGGIFTGIFTATEAGAIGAFLACIIAAARRQLDIRVMRCALIDTALGTAAIFIIVVGAALFARFIALSTVPVWVTNFFDGYSALTVILMIGALYLVLGCFLESISIMLLTLPVLAPMLALLGVDLIWFGILTVKLLEIGLVTPPVGMNVYVIRSSLGSTIPLGQIFAGVSWFILADFITLALLIAFPAISLWLPAIMAN</sequence>
<proteinExistence type="inferred from homology"/>
<keyword evidence="3 7" id="KW-0997">Cell inner membrane</keyword>
<keyword evidence="2" id="KW-1003">Cell membrane</keyword>
<dbReference type="NCBIfam" id="TIGR00786">
    <property type="entry name" value="dctM"/>
    <property type="match status" value="1"/>
</dbReference>
<evidence type="ECO:0000256" key="2">
    <source>
        <dbReference type="ARBA" id="ARBA00022475"/>
    </source>
</evidence>
<evidence type="ECO:0000256" key="4">
    <source>
        <dbReference type="ARBA" id="ARBA00022692"/>
    </source>
</evidence>
<dbReference type="PANTHER" id="PTHR33362:SF5">
    <property type="entry name" value="C4-DICARBOXYLATE TRAP TRANSPORTER LARGE PERMEASE PROTEIN DCTM"/>
    <property type="match status" value="1"/>
</dbReference>
<keyword evidence="10" id="KW-1185">Reference proteome</keyword>
<evidence type="ECO:0000256" key="7">
    <source>
        <dbReference type="RuleBase" id="RU369079"/>
    </source>
</evidence>
<feature type="transmembrane region" description="Helical" evidence="7">
    <location>
        <begin position="64"/>
        <end position="92"/>
    </location>
</feature>
<evidence type="ECO:0000256" key="1">
    <source>
        <dbReference type="ARBA" id="ARBA00004429"/>
    </source>
</evidence>
<evidence type="ECO:0000313" key="9">
    <source>
        <dbReference type="EMBL" id="SOC17873.1"/>
    </source>
</evidence>
<dbReference type="InterPro" id="IPR004681">
    <property type="entry name" value="TRAP_DctM"/>
</dbReference>
<feature type="transmembrane region" description="Helical" evidence="7">
    <location>
        <begin position="343"/>
        <end position="365"/>
    </location>
</feature>
<reference evidence="9 10" key="1">
    <citation type="submission" date="2017-08" db="EMBL/GenBank/DDBJ databases">
        <authorList>
            <person name="de Groot N.N."/>
        </authorList>
    </citation>
    <scope>NUCLEOTIDE SEQUENCE [LARGE SCALE GENOMIC DNA]</scope>
    <source>
        <strain evidence="9 10">USBA 352</strain>
    </source>
</reference>
<feature type="domain" description="TRAP C4-dicarboxylate transport system permease DctM subunit" evidence="8">
    <location>
        <begin position="12"/>
        <end position="424"/>
    </location>
</feature>
<dbReference type="InterPro" id="IPR010656">
    <property type="entry name" value="DctM"/>
</dbReference>
<dbReference type="AlphaFoldDB" id="A0A285TD78"/>
<evidence type="ECO:0000256" key="3">
    <source>
        <dbReference type="ARBA" id="ARBA00022519"/>
    </source>
</evidence>
<feature type="transmembrane region" description="Helical" evidence="7">
    <location>
        <begin position="316"/>
        <end position="336"/>
    </location>
</feature>
<feature type="transmembrane region" description="Helical" evidence="7">
    <location>
        <begin position="406"/>
        <end position="428"/>
    </location>
</feature>
<keyword evidence="5 7" id="KW-1133">Transmembrane helix</keyword>
<gene>
    <name evidence="9" type="ORF">SAMN05421512_109115</name>
</gene>
<evidence type="ECO:0000256" key="6">
    <source>
        <dbReference type="ARBA" id="ARBA00023136"/>
    </source>
</evidence>
<feature type="transmembrane region" description="Helical" evidence="7">
    <location>
        <begin position="6"/>
        <end position="24"/>
    </location>
</feature>
<feature type="transmembrane region" description="Helical" evidence="7">
    <location>
        <begin position="31"/>
        <end position="52"/>
    </location>
</feature>
<keyword evidence="6 7" id="KW-0472">Membrane</keyword>
<evidence type="ECO:0000256" key="5">
    <source>
        <dbReference type="ARBA" id="ARBA00022989"/>
    </source>
</evidence>
<organism evidence="9 10">
    <name type="scientific">Stappia indica</name>
    <dbReference type="NCBI Taxonomy" id="538381"/>
    <lineage>
        <taxon>Bacteria</taxon>
        <taxon>Pseudomonadati</taxon>
        <taxon>Pseudomonadota</taxon>
        <taxon>Alphaproteobacteria</taxon>
        <taxon>Hyphomicrobiales</taxon>
        <taxon>Stappiaceae</taxon>
        <taxon>Stappia</taxon>
    </lineage>
</organism>
<dbReference type="RefSeq" id="WP_067220246.1">
    <property type="nucleotide sequence ID" value="NZ_JAJGNR010000002.1"/>
</dbReference>
<keyword evidence="7" id="KW-0813">Transport</keyword>
<comment type="function">
    <text evidence="7">Part of the tripartite ATP-independent periplasmic (TRAP) transport system.</text>
</comment>
<feature type="transmembrane region" description="Helical" evidence="7">
    <location>
        <begin position="176"/>
        <end position="197"/>
    </location>
</feature>